<dbReference type="Proteomes" id="UP000503336">
    <property type="component" value="Chromosome"/>
</dbReference>
<evidence type="ECO:0000313" key="6">
    <source>
        <dbReference type="EMBL" id="QIE57289.1"/>
    </source>
</evidence>
<keyword evidence="3" id="KW-0812">Transmembrane</keyword>
<name>A0A7M3T5K8_9RHOB</name>
<dbReference type="InterPro" id="IPR045276">
    <property type="entry name" value="YbiO_bact"/>
</dbReference>
<dbReference type="PANTHER" id="PTHR30460:SF0">
    <property type="entry name" value="MODERATE CONDUCTANCE MECHANOSENSITIVE CHANNEL YBIO"/>
    <property type="match status" value="1"/>
</dbReference>
<keyword evidence="3" id="KW-0472">Membrane</keyword>
<evidence type="ECO:0000259" key="4">
    <source>
        <dbReference type="Pfam" id="PF00924"/>
    </source>
</evidence>
<feature type="transmembrane region" description="Helical" evidence="3">
    <location>
        <begin position="62"/>
        <end position="79"/>
    </location>
</feature>
<feature type="domain" description="Mechanosensitive ion channel MscS" evidence="4">
    <location>
        <begin position="84"/>
        <end position="117"/>
    </location>
</feature>
<comment type="subcellular location">
    <subcellularLocation>
        <location evidence="1">Cell membrane</location>
    </subcellularLocation>
</comment>
<dbReference type="GO" id="GO:0008381">
    <property type="term" value="F:mechanosensitive monoatomic ion channel activity"/>
    <property type="evidence" value="ECO:0007669"/>
    <property type="project" value="InterPro"/>
</dbReference>
<dbReference type="GO" id="GO:0005886">
    <property type="term" value="C:plasma membrane"/>
    <property type="evidence" value="ECO:0007669"/>
    <property type="project" value="UniProtKB-SubCell"/>
</dbReference>
<dbReference type="RefSeq" id="WP_165101929.1">
    <property type="nucleotide sequence ID" value="NZ_CP049056.1"/>
</dbReference>
<gene>
    <name evidence="6" type="ORF">G5B40_18695</name>
</gene>
<evidence type="ECO:0000313" key="7">
    <source>
        <dbReference type="Proteomes" id="UP000503336"/>
    </source>
</evidence>
<reference evidence="6 7" key="1">
    <citation type="submission" date="2020-02" db="EMBL/GenBank/DDBJ databases">
        <title>complete genome sequence of Rhodobacteraceae bacterium.</title>
        <authorList>
            <person name="Park J."/>
            <person name="Kim Y.-S."/>
            <person name="Kim K.-H."/>
        </authorList>
    </citation>
    <scope>NUCLEOTIDE SEQUENCE [LARGE SCALE GENOMIC DNA]</scope>
    <source>
        <strain evidence="6 7">RR4-56</strain>
    </source>
</reference>
<dbReference type="EMBL" id="CP049056">
    <property type="protein sequence ID" value="QIE57289.1"/>
    <property type="molecule type" value="Genomic_DNA"/>
</dbReference>
<protein>
    <submittedName>
        <fullName evidence="6">Mechanosensitive ion channel</fullName>
    </submittedName>
</protein>
<accession>A0A7M3T5K8</accession>
<dbReference type="PANTHER" id="PTHR30460">
    <property type="entry name" value="MODERATE CONDUCTANCE MECHANOSENSITIVE CHANNEL YBIO"/>
    <property type="match status" value="1"/>
</dbReference>
<keyword evidence="2" id="KW-1003">Cell membrane</keyword>
<dbReference type="AlphaFoldDB" id="A0A7M3T5K8"/>
<dbReference type="KEGG" id="hdh:G5B40_18695"/>
<proteinExistence type="predicted"/>
<keyword evidence="3" id="KW-1133">Transmembrane helix</keyword>
<dbReference type="InterPro" id="IPR011014">
    <property type="entry name" value="MscS_channel_TM-2"/>
</dbReference>
<feature type="domain" description="Mechanosensitive ion channel transmembrane helices 2/3" evidence="5">
    <location>
        <begin position="41"/>
        <end position="81"/>
    </location>
</feature>
<dbReference type="Pfam" id="PF00924">
    <property type="entry name" value="MS_channel_2nd"/>
    <property type="match status" value="1"/>
</dbReference>
<dbReference type="Pfam" id="PF21088">
    <property type="entry name" value="MS_channel_1st"/>
    <property type="match status" value="1"/>
</dbReference>
<dbReference type="InterPro" id="IPR006685">
    <property type="entry name" value="MscS_channel_2nd"/>
</dbReference>
<sequence>MKSFIAAYQPAEADGDGDEDGEGLGKEGPRLGTALPVLRGFLLVLIFSITVMIALSSLGVNIGPMIAGAGIFGLAIGFGSQKFVADMISGFFYLHEDAFRVGEYVETDEGKGVVEQI</sequence>
<dbReference type="InterPro" id="IPR049142">
    <property type="entry name" value="MS_channel_1st"/>
</dbReference>
<evidence type="ECO:0000259" key="5">
    <source>
        <dbReference type="Pfam" id="PF21088"/>
    </source>
</evidence>
<evidence type="ECO:0000256" key="1">
    <source>
        <dbReference type="ARBA" id="ARBA00004236"/>
    </source>
</evidence>
<dbReference type="Gene3D" id="1.10.287.1260">
    <property type="match status" value="1"/>
</dbReference>
<evidence type="ECO:0000256" key="2">
    <source>
        <dbReference type="ARBA" id="ARBA00022475"/>
    </source>
</evidence>
<feature type="transmembrane region" description="Helical" evidence="3">
    <location>
        <begin position="36"/>
        <end position="56"/>
    </location>
</feature>
<keyword evidence="7" id="KW-1185">Reference proteome</keyword>
<organism evidence="6 7">
    <name type="scientific">Pikeienuella piscinae</name>
    <dbReference type="NCBI Taxonomy" id="2748098"/>
    <lineage>
        <taxon>Bacteria</taxon>
        <taxon>Pseudomonadati</taxon>
        <taxon>Pseudomonadota</taxon>
        <taxon>Alphaproteobacteria</taxon>
        <taxon>Rhodobacterales</taxon>
        <taxon>Paracoccaceae</taxon>
        <taxon>Pikeienuella</taxon>
    </lineage>
</organism>
<evidence type="ECO:0000256" key="3">
    <source>
        <dbReference type="SAM" id="Phobius"/>
    </source>
</evidence>
<dbReference type="SUPFAM" id="SSF82861">
    <property type="entry name" value="Mechanosensitive channel protein MscS (YggB), transmembrane region"/>
    <property type="match status" value="1"/>
</dbReference>